<dbReference type="InterPro" id="IPR010562">
    <property type="entry name" value="Haemolymph_juvenile_hormone-bd"/>
</dbReference>
<protein>
    <submittedName>
        <fullName evidence="1">Circadian clock-controlled protein</fullName>
    </submittedName>
</protein>
<dbReference type="InParanoid" id="E2BGV2"/>
<dbReference type="AlphaFoldDB" id="E2BGV2"/>
<gene>
    <name evidence="1" type="ORF">EAI_14879</name>
</gene>
<organism evidence="2">
    <name type="scientific">Harpegnathos saltator</name>
    <name type="common">Jerdon's jumping ant</name>
    <dbReference type="NCBI Taxonomy" id="610380"/>
    <lineage>
        <taxon>Eukaryota</taxon>
        <taxon>Metazoa</taxon>
        <taxon>Ecdysozoa</taxon>
        <taxon>Arthropoda</taxon>
        <taxon>Hexapoda</taxon>
        <taxon>Insecta</taxon>
        <taxon>Pterygota</taxon>
        <taxon>Neoptera</taxon>
        <taxon>Endopterygota</taxon>
        <taxon>Hymenoptera</taxon>
        <taxon>Apocrita</taxon>
        <taxon>Aculeata</taxon>
        <taxon>Formicoidea</taxon>
        <taxon>Formicidae</taxon>
        <taxon>Ponerinae</taxon>
        <taxon>Ponerini</taxon>
        <taxon>Harpegnathos</taxon>
    </lineage>
</organism>
<dbReference type="PANTHER" id="PTHR11008">
    <property type="entry name" value="PROTEIN TAKEOUT-LIKE PROTEIN"/>
    <property type="match status" value="1"/>
</dbReference>
<dbReference type="OrthoDB" id="8185902at2759"/>
<keyword evidence="2" id="KW-1185">Reference proteome</keyword>
<dbReference type="EMBL" id="GL448228">
    <property type="protein sequence ID" value="EFN85084.1"/>
    <property type="molecule type" value="Genomic_DNA"/>
</dbReference>
<dbReference type="Proteomes" id="UP000008237">
    <property type="component" value="Unassembled WGS sequence"/>
</dbReference>
<dbReference type="STRING" id="610380.E2BGV2"/>
<dbReference type="Pfam" id="PF06585">
    <property type="entry name" value="JHBP"/>
    <property type="match status" value="1"/>
</dbReference>
<reference evidence="1 2" key="1">
    <citation type="journal article" date="2010" name="Science">
        <title>Genomic comparison of the ants Camponotus floridanus and Harpegnathos saltator.</title>
        <authorList>
            <person name="Bonasio R."/>
            <person name="Zhang G."/>
            <person name="Ye C."/>
            <person name="Mutti N.S."/>
            <person name="Fang X."/>
            <person name="Qin N."/>
            <person name="Donahue G."/>
            <person name="Yang P."/>
            <person name="Li Q."/>
            <person name="Li C."/>
            <person name="Zhang P."/>
            <person name="Huang Z."/>
            <person name="Berger S.L."/>
            <person name="Reinberg D."/>
            <person name="Wang J."/>
            <person name="Liebig J."/>
        </authorList>
    </citation>
    <scope>NUCLEOTIDE SEQUENCE [LARGE SCALE GENOMIC DNA]</scope>
    <source>
        <strain evidence="1 2">R22 G/1</strain>
    </source>
</reference>
<dbReference type="Gene3D" id="3.15.10.30">
    <property type="entry name" value="Haemolymph juvenile hormone binding protein"/>
    <property type="match status" value="1"/>
</dbReference>
<evidence type="ECO:0000313" key="1">
    <source>
        <dbReference type="EMBL" id="EFN85084.1"/>
    </source>
</evidence>
<name>E2BGV2_HARSA</name>
<dbReference type="OMA" id="KMKINLD"/>
<dbReference type="PANTHER" id="PTHR11008:SF39">
    <property type="entry name" value="CIRCADIAN CLOCK-CONTROLLED PROTEIN-LIKE PROTEIN"/>
    <property type="match status" value="1"/>
</dbReference>
<dbReference type="InterPro" id="IPR038606">
    <property type="entry name" value="To_sf"/>
</dbReference>
<dbReference type="GO" id="GO:0005615">
    <property type="term" value="C:extracellular space"/>
    <property type="evidence" value="ECO:0007669"/>
    <property type="project" value="TreeGrafter"/>
</dbReference>
<evidence type="ECO:0000313" key="2">
    <source>
        <dbReference type="Proteomes" id="UP000008237"/>
    </source>
</evidence>
<accession>E2BGV2</accession>
<dbReference type="SMART" id="SM00700">
    <property type="entry name" value="JHBP"/>
    <property type="match status" value="1"/>
</dbReference>
<sequence length="301" mass="34553">MRKNKAGEYINATNAYKYEEEECAKSSRGLRFLLLLPIPLSRRDISTLVHGHCQSERKMFVATVTLAFVVAYVSAEIPSYIHVCGRKDPNLDECILKNVENLRSKICEGIPELNVEPLEPLYIDKIDIISTDNLKISVTDVYISNLCNYEIKYFHLDLAKKHFDVELLFKRIYINMTYGMDARILVPVAMKGKIGITSDNVEAKAGIDLKVINKNGKEYVYVSNINLDIDIKEYKADLSSINDRDLALMRQLSENVISNNQQEMLRMLKPVLEDVVSKQIFRFANAIVKHFTYDELFPDRT</sequence>
<proteinExistence type="predicted"/>